<dbReference type="EMBL" id="CP009247">
    <property type="protein sequence ID" value="APT89197.1"/>
    <property type="molecule type" value="Genomic_DNA"/>
</dbReference>
<feature type="region of interest" description="Disordered" evidence="1">
    <location>
        <begin position="27"/>
        <end position="94"/>
    </location>
</feature>
<feature type="signal peptide" evidence="3">
    <location>
        <begin position="1"/>
        <end position="30"/>
    </location>
</feature>
<name>A0A1L7CTN7_9CORY</name>
<feature type="chain" id="PRO_5012543926" description="Secreted protein" evidence="3">
    <location>
        <begin position="31"/>
        <end position="199"/>
    </location>
</feature>
<dbReference type="KEGG" id="cfk:CFRA_07925"/>
<reference evidence="4 5" key="1">
    <citation type="submission" date="2014-08" db="EMBL/GenBank/DDBJ databases">
        <title>Complete genome sequence of Corynebacterium frankenforstense ST18(T) (=DSM 45800(T)), isolated from raw cow milk.</title>
        <authorList>
            <person name="Ruckert C."/>
            <person name="Albersmeier A."/>
            <person name="Winkler A."/>
            <person name="Lipski A."/>
            <person name="Kalinowski J."/>
        </authorList>
    </citation>
    <scope>NUCLEOTIDE SEQUENCE [LARGE SCALE GENOMIC DNA]</scope>
    <source>
        <strain evidence="4 5">ST18</strain>
    </source>
</reference>
<evidence type="ECO:0008006" key="6">
    <source>
        <dbReference type="Google" id="ProtNLM"/>
    </source>
</evidence>
<keyword evidence="5" id="KW-1185">Reference proteome</keyword>
<evidence type="ECO:0000256" key="1">
    <source>
        <dbReference type="SAM" id="MobiDB-lite"/>
    </source>
</evidence>
<organism evidence="4 5">
    <name type="scientific">Corynebacterium frankenforstense DSM 45800</name>
    <dbReference type="NCBI Taxonomy" id="1437875"/>
    <lineage>
        <taxon>Bacteria</taxon>
        <taxon>Bacillati</taxon>
        <taxon>Actinomycetota</taxon>
        <taxon>Actinomycetes</taxon>
        <taxon>Mycobacteriales</taxon>
        <taxon>Corynebacteriaceae</taxon>
        <taxon>Corynebacterium</taxon>
    </lineage>
</organism>
<evidence type="ECO:0000313" key="5">
    <source>
        <dbReference type="Proteomes" id="UP000185434"/>
    </source>
</evidence>
<keyword evidence="2" id="KW-0812">Transmembrane</keyword>
<keyword evidence="2" id="KW-0472">Membrane</keyword>
<proteinExistence type="predicted"/>
<feature type="compositionally biased region" description="Low complexity" evidence="1">
    <location>
        <begin position="27"/>
        <end position="50"/>
    </location>
</feature>
<keyword evidence="3" id="KW-0732">Signal</keyword>
<gene>
    <name evidence="4" type="ORF">CFRA_07925</name>
</gene>
<protein>
    <recommendedName>
        <fullName evidence="6">Secreted protein</fullName>
    </recommendedName>
</protein>
<evidence type="ECO:0000256" key="3">
    <source>
        <dbReference type="SAM" id="SignalP"/>
    </source>
</evidence>
<dbReference type="AlphaFoldDB" id="A0A1L7CTN7"/>
<accession>A0A1L7CTN7</accession>
<dbReference type="PROSITE" id="PS51257">
    <property type="entry name" value="PROKAR_LIPOPROTEIN"/>
    <property type="match status" value="1"/>
</dbReference>
<evidence type="ECO:0000313" key="4">
    <source>
        <dbReference type="EMBL" id="APT89197.1"/>
    </source>
</evidence>
<feature type="transmembrane region" description="Helical" evidence="2">
    <location>
        <begin position="162"/>
        <end position="183"/>
    </location>
</feature>
<sequence>MKNFRRRTGLALATAAVTACSLLSPVAATAQSSAEETASTTTAATSTTSEPGDPADGATSSGENGKPAGDPTPTNSPEPPAPGDSSSNSSSSETAFEANPEFKAFCDATQGMSDEEFAASEFAGKSVTINGNAYKGESARKVCENGDMKNWIFPSPEFDKGLGIFNAVLAVLTAVAGVVGFIFKLNPNLINDIKGALKI</sequence>
<dbReference type="RefSeq" id="WP_075664182.1">
    <property type="nucleotide sequence ID" value="NZ_CP009247.1"/>
</dbReference>
<dbReference type="Proteomes" id="UP000185434">
    <property type="component" value="Chromosome"/>
</dbReference>
<evidence type="ECO:0000256" key="2">
    <source>
        <dbReference type="SAM" id="Phobius"/>
    </source>
</evidence>
<keyword evidence="2" id="KW-1133">Transmembrane helix</keyword>